<feature type="transmembrane region" description="Helical" evidence="2">
    <location>
        <begin position="557"/>
        <end position="575"/>
    </location>
</feature>
<dbReference type="GeneID" id="91531525"/>
<name>A0A4Z1DHU8_STRGP</name>
<dbReference type="AlphaFoldDB" id="A0A4Z1DHU8"/>
<dbReference type="Gene3D" id="3.40.50.300">
    <property type="entry name" value="P-loop containing nucleotide triphosphate hydrolases"/>
    <property type="match status" value="1"/>
</dbReference>
<evidence type="ECO:0000256" key="1">
    <source>
        <dbReference type="SAM" id="MobiDB-lite"/>
    </source>
</evidence>
<dbReference type="Proteomes" id="UP000298513">
    <property type="component" value="Unassembled WGS sequence"/>
</dbReference>
<comment type="caution">
    <text evidence="4">The sequence shown here is derived from an EMBL/GenBank/DDBJ whole genome shotgun (WGS) entry which is preliminary data.</text>
</comment>
<gene>
    <name evidence="4" type="ORF">E5082_17960</name>
</gene>
<dbReference type="PROSITE" id="PS50837">
    <property type="entry name" value="NACHT"/>
    <property type="match status" value="1"/>
</dbReference>
<feature type="transmembrane region" description="Helical" evidence="2">
    <location>
        <begin position="413"/>
        <end position="432"/>
    </location>
</feature>
<feature type="domain" description="NACHT" evidence="3">
    <location>
        <begin position="100"/>
        <end position="221"/>
    </location>
</feature>
<keyword evidence="2" id="KW-1133">Transmembrane helix</keyword>
<evidence type="ECO:0000256" key="2">
    <source>
        <dbReference type="SAM" id="Phobius"/>
    </source>
</evidence>
<dbReference type="SUPFAM" id="SSF52540">
    <property type="entry name" value="P-loop containing nucleoside triphosphate hydrolases"/>
    <property type="match status" value="1"/>
</dbReference>
<keyword evidence="5" id="KW-1185">Reference proteome</keyword>
<feature type="compositionally biased region" description="Basic and acidic residues" evidence="1">
    <location>
        <begin position="73"/>
        <end position="86"/>
    </location>
</feature>
<evidence type="ECO:0000313" key="5">
    <source>
        <dbReference type="Proteomes" id="UP000298513"/>
    </source>
</evidence>
<dbReference type="EMBL" id="SRRU01000006">
    <property type="protein sequence ID" value="TGN82314.1"/>
    <property type="molecule type" value="Genomic_DNA"/>
</dbReference>
<protein>
    <submittedName>
        <fullName evidence="4">NACHT domain-containing protein</fullName>
    </submittedName>
</protein>
<dbReference type="RefSeq" id="WP_135792260.1">
    <property type="nucleotide sequence ID" value="NZ_BNBQ01000005.1"/>
</dbReference>
<evidence type="ECO:0000259" key="3">
    <source>
        <dbReference type="PROSITE" id="PS50837"/>
    </source>
</evidence>
<feature type="transmembrane region" description="Helical" evidence="2">
    <location>
        <begin position="438"/>
        <end position="458"/>
    </location>
</feature>
<feature type="region of interest" description="Disordered" evidence="1">
    <location>
        <begin position="67"/>
        <end position="89"/>
    </location>
</feature>
<sequence>MFGSNIVRVTGVNMALYQDRGVERADLARPRVRRYTRRVWVDGGLHHRLDGTVSLATPLRERPHAVDRGWLSDGDRRGAGPEETGRPPRGIAEWAEMSGGRLLILGEPGAGKSTQLLHLAEALLDSEDPEDTARCPVVLLLSTWQPRTGSFDQWLVAELREHYQVSAALTERWLHDGTLTLLLDGLDEVPEEGRSQCLETLNTFLRDPAYADVRIALTCRSTEYDRLPTRLALDGAVSLAPVEVAEAQRAFRAAGEALAPLLRLTERNAEVAAVFRTPLMVVLAVLAYRDGTTSLPLPDGDAAQVRQEILRLYVVSMLYRHRVLARAEPGSPAIGQRGFSPSETYRYLAYLARLMTRRGSRLRTLLYVDELTPEWLPRKGEERYLPQGRPTGWFGRFTGRVGLDHASTGSMGGVLATCFFAVFVAPLSVYAWGPLPGLLSAVPLSLAVGLLVFTLFGVTRMKPFGREVTFFLDDEGNVPRAATRWTWVAARAGRWVVPAATGAATCGAVIGVSTTAVAGLVVALTILVGGLLGLGLVPDYRREPDYPGEALSVSGRVLRTLLLAAVALGGAESAAYALVGWPWQACLAAVPMSTCLFMITGPGRAWLRTRALAFGGSRSGLLPSRLGPFLEHATERALLRRAGGGYAYAHDALQEFFERADPRTVPEEPSR</sequence>
<evidence type="ECO:0000313" key="4">
    <source>
        <dbReference type="EMBL" id="TGN82314.1"/>
    </source>
</evidence>
<organism evidence="4 5">
    <name type="scientific">Streptomyces griseoluteus</name>
    <dbReference type="NCBI Taxonomy" id="29306"/>
    <lineage>
        <taxon>Bacteria</taxon>
        <taxon>Bacillati</taxon>
        <taxon>Actinomycetota</taxon>
        <taxon>Actinomycetes</taxon>
        <taxon>Kitasatosporales</taxon>
        <taxon>Streptomycetaceae</taxon>
        <taxon>Streptomyces</taxon>
    </lineage>
</organism>
<feature type="transmembrane region" description="Helical" evidence="2">
    <location>
        <begin position="581"/>
        <end position="600"/>
    </location>
</feature>
<reference evidence="4 5" key="1">
    <citation type="submission" date="2019-04" db="EMBL/GenBank/DDBJ databases">
        <title>Streptomyces sp. nov. Bv016 isolated from bark of Buahinia variegata.</title>
        <authorList>
            <person name="Kanchanasin P."/>
            <person name="Tanasupawat S."/>
            <person name="Yuki M."/>
            <person name="Kudo T."/>
        </authorList>
    </citation>
    <scope>NUCLEOTIDE SEQUENCE [LARGE SCALE GENOMIC DNA]</scope>
    <source>
        <strain evidence="4 5">JCM 4765</strain>
    </source>
</reference>
<feature type="transmembrane region" description="Helical" evidence="2">
    <location>
        <begin position="492"/>
        <end position="510"/>
    </location>
</feature>
<dbReference type="InterPro" id="IPR007111">
    <property type="entry name" value="NACHT_NTPase"/>
</dbReference>
<keyword evidence="2" id="KW-0472">Membrane</keyword>
<keyword evidence="2" id="KW-0812">Transmembrane</keyword>
<proteinExistence type="predicted"/>
<feature type="transmembrane region" description="Helical" evidence="2">
    <location>
        <begin position="516"/>
        <end position="537"/>
    </location>
</feature>
<dbReference type="Pfam" id="PF05729">
    <property type="entry name" value="NACHT"/>
    <property type="match status" value="1"/>
</dbReference>
<dbReference type="InterPro" id="IPR027417">
    <property type="entry name" value="P-loop_NTPase"/>
</dbReference>
<accession>A0A4Z1DHU8</accession>